<dbReference type="EMBL" id="JARJLR010000225">
    <property type="protein sequence ID" value="MDF3842572.1"/>
    <property type="molecule type" value="Genomic_DNA"/>
</dbReference>
<protein>
    <submittedName>
        <fullName evidence="2">Uncharacterized protein</fullName>
    </submittedName>
</protein>
<dbReference type="AlphaFoldDB" id="A0AAW6P6E1"/>
<dbReference type="Proteomes" id="UP001220662">
    <property type="component" value="Unassembled WGS sequence"/>
</dbReference>
<sequence>MEMKAIYKGLLCGLVLASFSLSSMSASAEVIVTLHNNTPKEIRKVSGSYELPSTLGPGKRVVVKVPASFTSSDVQATYASGQSNGGCKFRAGHKENSTGPVYASSSSGYGQVSNDACFIYVTKKWTKPYNYEVLFMMSQ</sequence>
<reference evidence="2" key="1">
    <citation type="submission" date="2023-03" db="EMBL/GenBank/DDBJ databases">
        <title>Draft assemblies of triclosan tolerant bacteria isolated from returned activated sludge.</title>
        <authorList>
            <person name="Van Hamelsveld S."/>
        </authorList>
    </citation>
    <scope>NUCLEOTIDE SEQUENCE</scope>
    <source>
        <strain evidence="2">GW210015_S63</strain>
    </source>
</reference>
<name>A0AAW6P6E1_9PSED</name>
<evidence type="ECO:0000256" key="1">
    <source>
        <dbReference type="SAM" id="SignalP"/>
    </source>
</evidence>
<organism evidence="2 3">
    <name type="scientific">Pseudomonas citronellolis</name>
    <dbReference type="NCBI Taxonomy" id="53408"/>
    <lineage>
        <taxon>Bacteria</taxon>
        <taxon>Pseudomonadati</taxon>
        <taxon>Pseudomonadota</taxon>
        <taxon>Gammaproteobacteria</taxon>
        <taxon>Pseudomonadales</taxon>
        <taxon>Pseudomonadaceae</taxon>
        <taxon>Pseudomonas</taxon>
    </lineage>
</organism>
<keyword evidence="1" id="KW-0732">Signal</keyword>
<gene>
    <name evidence="2" type="ORF">P3W55_12720</name>
</gene>
<accession>A0AAW6P6E1</accession>
<evidence type="ECO:0000313" key="3">
    <source>
        <dbReference type="Proteomes" id="UP001220662"/>
    </source>
</evidence>
<comment type="caution">
    <text evidence="2">The sequence shown here is derived from an EMBL/GenBank/DDBJ whole genome shotgun (WGS) entry which is preliminary data.</text>
</comment>
<evidence type="ECO:0000313" key="2">
    <source>
        <dbReference type="EMBL" id="MDF3842572.1"/>
    </source>
</evidence>
<proteinExistence type="predicted"/>
<dbReference type="RefSeq" id="WP_276214594.1">
    <property type="nucleotide sequence ID" value="NZ_JARJLR010000225.1"/>
</dbReference>
<feature type="signal peptide" evidence="1">
    <location>
        <begin position="1"/>
        <end position="28"/>
    </location>
</feature>
<feature type="chain" id="PRO_5043756391" evidence="1">
    <location>
        <begin position="29"/>
        <end position="139"/>
    </location>
</feature>